<proteinExistence type="predicted"/>
<name>A0ABD3VY33_SINWO</name>
<keyword evidence="2" id="KW-1185">Reference proteome</keyword>
<evidence type="ECO:0000313" key="2">
    <source>
        <dbReference type="Proteomes" id="UP001634394"/>
    </source>
</evidence>
<dbReference type="AlphaFoldDB" id="A0ABD3VY33"/>
<dbReference type="Proteomes" id="UP001634394">
    <property type="component" value="Unassembled WGS sequence"/>
</dbReference>
<protein>
    <submittedName>
        <fullName evidence="1">Uncharacterized protein</fullName>
    </submittedName>
</protein>
<dbReference type="EMBL" id="JBJQND010000009">
    <property type="protein sequence ID" value="KAL3866250.1"/>
    <property type="molecule type" value="Genomic_DNA"/>
</dbReference>
<organism evidence="1 2">
    <name type="scientific">Sinanodonta woodiana</name>
    <name type="common">Chinese pond mussel</name>
    <name type="synonym">Anodonta woodiana</name>
    <dbReference type="NCBI Taxonomy" id="1069815"/>
    <lineage>
        <taxon>Eukaryota</taxon>
        <taxon>Metazoa</taxon>
        <taxon>Spiralia</taxon>
        <taxon>Lophotrochozoa</taxon>
        <taxon>Mollusca</taxon>
        <taxon>Bivalvia</taxon>
        <taxon>Autobranchia</taxon>
        <taxon>Heteroconchia</taxon>
        <taxon>Palaeoheterodonta</taxon>
        <taxon>Unionida</taxon>
        <taxon>Unionoidea</taxon>
        <taxon>Unionidae</taxon>
        <taxon>Unioninae</taxon>
        <taxon>Sinanodonta</taxon>
    </lineage>
</organism>
<comment type="caution">
    <text evidence="1">The sequence shown here is derived from an EMBL/GenBank/DDBJ whole genome shotgun (WGS) entry which is preliminary data.</text>
</comment>
<reference evidence="1 2" key="1">
    <citation type="submission" date="2024-11" db="EMBL/GenBank/DDBJ databases">
        <title>Chromosome-level genome assembly of the freshwater bivalve Anodonta woodiana.</title>
        <authorList>
            <person name="Chen X."/>
        </authorList>
    </citation>
    <scope>NUCLEOTIDE SEQUENCE [LARGE SCALE GENOMIC DNA]</scope>
    <source>
        <strain evidence="1">MN2024</strain>
        <tissue evidence="1">Gills</tissue>
    </source>
</reference>
<accession>A0ABD3VY33</accession>
<evidence type="ECO:0000313" key="1">
    <source>
        <dbReference type="EMBL" id="KAL3866250.1"/>
    </source>
</evidence>
<sequence>MWHNRVDNFRRVPNPSIWMYYLPDPGTNRVVGKKADLYDSTNPDWVPSLKLGPVRANLIRITSFTCSPPPPRRCVITGVEADTEVSQANVKRYQRVQLRKESTTQHAAAESLLNLQDQPHFTSLCIPGSDRKTDNASRCSFLLKGSFERPFRCRMNLILPNMALKEKLKQTRISPESLQHDPEKVKHFTGLNYNVLMALSSFLCWVLTNLCDSVVPFD</sequence>
<gene>
    <name evidence="1" type="ORF">ACJMK2_043565</name>
</gene>